<dbReference type="SUPFAM" id="SSF46689">
    <property type="entry name" value="Homeodomain-like"/>
    <property type="match status" value="1"/>
</dbReference>
<evidence type="ECO:0000256" key="4">
    <source>
        <dbReference type="SAM" id="Phobius"/>
    </source>
</evidence>
<dbReference type="PANTHER" id="PTHR21689:SF2">
    <property type="entry name" value="PROTEIN LIN-9 HOMOLOG"/>
    <property type="match status" value="1"/>
</dbReference>
<feature type="transmembrane region" description="Helical" evidence="4">
    <location>
        <begin position="1347"/>
        <end position="1367"/>
    </location>
</feature>
<keyword evidence="7" id="KW-1185">Reference proteome</keyword>
<dbReference type="InterPro" id="IPR001005">
    <property type="entry name" value="SANT/Myb"/>
</dbReference>
<dbReference type="CDD" id="cd00167">
    <property type="entry name" value="SANT"/>
    <property type="match status" value="1"/>
</dbReference>
<dbReference type="PANTHER" id="PTHR21689">
    <property type="entry name" value="LIN-9"/>
    <property type="match status" value="1"/>
</dbReference>
<protein>
    <recommendedName>
        <fullName evidence="5">SANT domain-containing protein</fullName>
    </recommendedName>
</protein>
<organism evidence="6 7">
    <name type="scientific">Camellia sinensis var. sinensis</name>
    <name type="common">China tea</name>
    <dbReference type="NCBI Taxonomy" id="542762"/>
    <lineage>
        <taxon>Eukaryota</taxon>
        <taxon>Viridiplantae</taxon>
        <taxon>Streptophyta</taxon>
        <taxon>Embryophyta</taxon>
        <taxon>Tracheophyta</taxon>
        <taxon>Spermatophyta</taxon>
        <taxon>Magnoliopsida</taxon>
        <taxon>eudicotyledons</taxon>
        <taxon>Gunneridae</taxon>
        <taxon>Pentapetalae</taxon>
        <taxon>asterids</taxon>
        <taxon>Ericales</taxon>
        <taxon>Theaceae</taxon>
        <taxon>Camellia</taxon>
    </lineage>
</organism>
<feature type="compositionally biased region" description="Polar residues" evidence="3">
    <location>
        <begin position="262"/>
        <end position="279"/>
    </location>
</feature>
<feature type="region of interest" description="Disordered" evidence="3">
    <location>
        <begin position="246"/>
        <end position="296"/>
    </location>
</feature>
<proteinExistence type="predicted"/>
<keyword evidence="4" id="KW-0472">Membrane</keyword>
<dbReference type="InterPro" id="IPR017884">
    <property type="entry name" value="SANT_dom"/>
</dbReference>
<dbReference type="InterPro" id="IPR033471">
    <property type="entry name" value="DIRP"/>
</dbReference>
<feature type="region of interest" description="Disordered" evidence="3">
    <location>
        <begin position="463"/>
        <end position="490"/>
    </location>
</feature>
<reference evidence="6 7" key="1">
    <citation type="journal article" date="2018" name="Proc. Natl. Acad. Sci. U.S.A.">
        <title>Draft genome sequence of Camellia sinensis var. sinensis provides insights into the evolution of the tea genome and tea quality.</title>
        <authorList>
            <person name="Wei C."/>
            <person name="Yang H."/>
            <person name="Wang S."/>
            <person name="Zhao J."/>
            <person name="Liu C."/>
            <person name="Gao L."/>
            <person name="Xia E."/>
            <person name="Lu Y."/>
            <person name="Tai Y."/>
            <person name="She G."/>
            <person name="Sun J."/>
            <person name="Cao H."/>
            <person name="Tong W."/>
            <person name="Gao Q."/>
            <person name="Li Y."/>
            <person name="Deng W."/>
            <person name="Jiang X."/>
            <person name="Wang W."/>
            <person name="Chen Q."/>
            <person name="Zhang S."/>
            <person name="Li H."/>
            <person name="Wu J."/>
            <person name="Wang P."/>
            <person name="Li P."/>
            <person name="Shi C."/>
            <person name="Zheng F."/>
            <person name="Jian J."/>
            <person name="Huang B."/>
            <person name="Shan D."/>
            <person name="Shi M."/>
            <person name="Fang C."/>
            <person name="Yue Y."/>
            <person name="Li F."/>
            <person name="Li D."/>
            <person name="Wei S."/>
            <person name="Han B."/>
            <person name="Jiang C."/>
            <person name="Yin Y."/>
            <person name="Xia T."/>
            <person name="Zhang Z."/>
            <person name="Bennetzen J.L."/>
            <person name="Zhao S."/>
            <person name="Wan X."/>
        </authorList>
    </citation>
    <scope>NUCLEOTIDE SEQUENCE [LARGE SCALE GENOMIC DNA]</scope>
    <source>
        <strain evidence="7">cv. Shuchazao</strain>
        <tissue evidence="6">Leaf</tissue>
    </source>
</reference>
<accession>A0A4S4EXJ2</accession>
<dbReference type="Proteomes" id="UP000306102">
    <property type="component" value="Unassembled WGS sequence"/>
</dbReference>
<dbReference type="PROSITE" id="PS51293">
    <property type="entry name" value="SANT"/>
    <property type="match status" value="1"/>
</dbReference>
<dbReference type="GO" id="GO:0051726">
    <property type="term" value="P:regulation of cell cycle"/>
    <property type="evidence" value="ECO:0007669"/>
    <property type="project" value="TreeGrafter"/>
</dbReference>
<feature type="compositionally biased region" description="Polar residues" evidence="3">
    <location>
        <begin position="644"/>
        <end position="658"/>
    </location>
</feature>
<dbReference type="GO" id="GO:0005654">
    <property type="term" value="C:nucleoplasm"/>
    <property type="evidence" value="ECO:0007669"/>
    <property type="project" value="TreeGrafter"/>
</dbReference>
<keyword evidence="4" id="KW-0812">Transmembrane</keyword>
<comment type="subcellular location">
    <subcellularLocation>
        <location evidence="1">Nucleus</location>
    </subcellularLocation>
</comment>
<dbReference type="GO" id="GO:0003677">
    <property type="term" value="F:DNA binding"/>
    <property type="evidence" value="ECO:0007669"/>
    <property type="project" value="TreeGrafter"/>
</dbReference>
<dbReference type="SMART" id="SM00717">
    <property type="entry name" value="SANT"/>
    <property type="match status" value="1"/>
</dbReference>
<evidence type="ECO:0000259" key="5">
    <source>
        <dbReference type="PROSITE" id="PS51293"/>
    </source>
</evidence>
<dbReference type="InterPro" id="IPR010561">
    <property type="entry name" value="LIN-9/ALY1"/>
</dbReference>
<dbReference type="Pfam" id="PF06584">
    <property type="entry name" value="DIRP"/>
    <property type="match status" value="1"/>
</dbReference>
<comment type="caution">
    <text evidence="6">The sequence shown here is derived from an EMBL/GenBank/DDBJ whole genome shotgun (WGS) entry which is preliminary data.</text>
</comment>
<dbReference type="Pfam" id="PF00249">
    <property type="entry name" value="Myb_DNA-binding"/>
    <property type="match status" value="1"/>
</dbReference>
<dbReference type="Gene3D" id="1.20.58.1880">
    <property type="match status" value="1"/>
</dbReference>
<dbReference type="GO" id="GO:0006351">
    <property type="term" value="P:DNA-templated transcription"/>
    <property type="evidence" value="ECO:0007669"/>
    <property type="project" value="InterPro"/>
</dbReference>
<dbReference type="STRING" id="542762.A0A4S4EXJ2"/>
<feature type="compositionally biased region" description="Basic residues" evidence="3">
    <location>
        <begin position="1"/>
        <end position="11"/>
    </location>
</feature>
<feature type="region of interest" description="Disordered" evidence="3">
    <location>
        <begin position="621"/>
        <end position="715"/>
    </location>
</feature>
<feature type="region of interest" description="Disordered" evidence="3">
    <location>
        <begin position="1"/>
        <end position="42"/>
    </location>
</feature>
<evidence type="ECO:0000313" key="6">
    <source>
        <dbReference type="EMBL" id="THG21751.1"/>
    </source>
</evidence>
<keyword evidence="4" id="KW-1133">Transmembrane helix</keyword>
<sequence length="1448" mass="161374">MAPTRKSRSVNKHFSYVNEVSPSKDGEDSKKSMQRKRKLSDMLGSQWSKDELECFYEAYRKHGKDWKKVAAVLRNRSVSMVEALYTMNRALSAVPADSPASAGDQGSSFTAAYVITPPPVMEGRGVVKRFGANRVHVVPMHAGHLFKFPELSWLRSESRAGDWDPGRPRLNSVAFRFRLLLTMMMMTTPLLYQQREVLLAEKASLEVGLEDLHDRDEALHLGETAAQIGLSGPGSLQTRLRVGQAEPQVFHHGGVGRRRTSPGGSDSDQESNDATVTSRKPQKRARGNTSKGSDGLFLLRSQPVASSSGCLSLLKKRRSGGMILTPRFPISYSYEKINGEKFFSPTRRGLKLKVDANDDDVAHEVALALAEASQRGGSPQVSQTPNRRTDTVMLSPIWSGERMRAELELTSAKLGSERDEDGFEGSLGSMEADNGDFARERNFLMKTEVVGTAEARKGRKLHGKKLGVDNSGNHNLDDTKEACSGTEGQNISSVREKLEFEVTDGKVARSSSQVSRKKSKKFLFKKDEGSAFDALQTLADLSLMMPTTATENESSVPVKEEDEGLVDKYGFLETVPTTRQRDKPKSSGVKVKGKLRFEATSLKTSKLGKVSVFNVSAIPEAKDDPEQSTTKTSRKKPKLLGSKISKTGTHIGNQPNESQENEIRDAGKKLMSKGKRSSYNNSQHKQGKLVRHPENSALNNYPRGEKDDPAPSTVQIPIANQVNLHTKVRSRRKMELQKPQNLRDLKFSDNLVDEQHNLPIPSIHDGASNLKEKLSNCLSNHRARRWCAFEWFYSAVDYPWFAKREFVEYLNHVGLGHVPRLTRVEWGVIRSSLGKPRRFSKQFLREEKEKLNQYRESVRTHYTELRTGTREGLPADLVRPLSVGQRVIAIHPRTRQIHDGNILTVDHTRCRVQFDQPELGVEFVQDIDCMPLKPSETMPTLLERNTVAIDKFFENFSELKMNGQAKDQKPAGNVKFSPGENLEHLDVPSHMSPATYSLSNMLKQAKIVHGEDSNCDLASICSAVKSRSEELLVSSFSLLSALDTTFADTFIYEIYFRGVPTNFNSQAKIGSKETANNQEAANSQSSTLAQIQAKEADVQALAELTRVLDKKLNLLRKIMKWNPFKSIFWHPSSILCRSLKGLFEKANLECSGKLLQQSSSDNSDISKLSCYLPIKHGYGYEYWYDIAVVSELRHMNDDVLENQRDGDNDLKDSEPFKKQYAAVLVQLNEVSSALCCLRQRNTYLENSPFTWSRSNANLGDSGGSLSSLDQSANHMQESESHVHEIVESSRIKARTVVDAAMQAKTLNLFQQSIISGFLHHRLPITAPPLRLSPPLVAALTLSSLHHLYSIPSLAFIIIFLLLLSPPLPLRFPAARRRVAAAVGGSTITPLLSSSSSSSKNLTLDLDLPPLQTHITTHQAPLLPSQPTSHCHPLLFFFFSNFRSVAAAR</sequence>
<dbReference type="GO" id="GO:0017053">
    <property type="term" value="C:transcription repressor complex"/>
    <property type="evidence" value="ECO:0007669"/>
    <property type="project" value="InterPro"/>
</dbReference>
<feature type="compositionally biased region" description="Basic and acidic residues" evidence="3">
    <location>
        <begin position="22"/>
        <end position="31"/>
    </location>
</feature>
<dbReference type="EMBL" id="SDRB02001217">
    <property type="protein sequence ID" value="THG21751.1"/>
    <property type="molecule type" value="Genomic_DNA"/>
</dbReference>
<gene>
    <name evidence="6" type="ORF">TEA_028410</name>
</gene>
<evidence type="ECO:0000256" key="2">
    <source>
        <dbReference type="ARBA" id="ARBA00023242"/>
    </source>
</evidence>
<name>A0A4S4EXJ2_CAMSN</name>
<keyword evidence="2" id="KW-0539">Nucleus</keyword>
<feature type="domain" description="SANT" evidence="5">
    <location>
        <begin position="42"/>
        <end position="93"/>
    </location>
</feature>
<evidence type="ECO:0000256" key="3">
    <source>
        <dbReference type="SAM" id="MobiDB-lite"/>
    </source>
</evidence>
<dbReference type="GO" id="GO:0006357">
    <property type="term" value="P:regulation of transcription by RNA polymerase II"/>
    <property type="evidence" value="ECO:0007669"/>
    <property type="project" value="TreeGrafter"/>
</dbReference>
<evidence type="ECO:0000313" key="7">
    <source>
        <dbReference type="Proteomes" id="UP000306102"/>
    </source>
</evidence>
<dbReference type="SMART" id="SM01135">
    <property type="entry name" value="DIRP"/>
    <property type="match status" value="1"/>
</dbReference>
<dbReference type="InterPro" id="IPR009057">
    <property type="entry name" value="Homeodomain-like_sf"/>
</dbReference>
<evidence type="ECO:0000256" key="1">
    <source>
        <dbReference type="ARBA" id="ARBA00004123"/>
    </source>
</evidence>